<comment type="subcellular location">
    <subcellularLocation>
        <location evidence="1">Cell membrane</location>
        <topology evidence="1">Multi-pass membrane protein</topology>
    </subcellularLocation>
</comment>
<dbReference type="Pfam" id="PF13246">
    <property type="entry name" value="Cation_ATPase"/>
    <property type="match status" value="1"/>
</dbReference>
<dbReference type="InterPro" id="IPR044492">
    <property type="entry name" value="P_typ_ATPase_HD_dom"/>
</dbReference>
<feature type="compositionally biased region" description="Basic and acidic residues" evidence="11">
    <location>
        <begin position="784"/>
        <end position="796"/>
    </location>
</feature>
<dbReference type="Pfam" id="PF00122">
    <property type="entry name" value="E1-E2_ATPase"/>
    <property type="match status" value="1"/>
</dbReference>
<gene>
    <name evidence="14" type="ORF">ACFFRH_07595</name>
</gene>
<dbReference type="EMBL" id="JBHMBS010000003">
    <property type="protein sequence ID" value="MFB9675346.1"/>
    <property type="molecule type" value="Genomic_DNA"/>
</dbReference>
<dbReference type="Gene3D" id="3.40.1110.10">
    <property type="entry name" value="Calcium-transporting ATPase, cytoplasmic domain N"/>
    <property type="match status" value="1"/>
</dbReference>
<keyword evidence="9 12" id="KW-0472">Membrane</keyword>
<dbReference type="InterPro" id="IPR036412">
    <property type="entry name" value="HAD-like_sf"/>
</dbReference>
<evidence type="ECO:0000313" key="14">
    <source>
        <dbReference type="EMBL" id="MFB9675346.1"/>
    </source>
</evidence>
<evidence type="ECO:0000256" key="8">
    <source>
        <dbReference type="ARBA" id="ARBA00022989"/>
    </source>
</evidence>
<name>A0ABV5TAI2_9ACTN</name>
<dbReference type="SMART" id="SM00831">
    <property type="entry name" value="Cation_ATPase_N"/>
    <property type="match status" value="1"/>
</dbReference>
<reference evidence="14 15" key="1">
    <citation type="submission" date="2024-09" db="EMBL/GenBank/DDBJ databases">
        <authorList>
            <person name="Sun Q."/>
            <person name="Mori K."/>
        </authorList>
    </citation>
    <scope>NUCLEOTIDE SEQUENCE [LARGE SCALE GENOMIC DNA]</scope>
    <source>
        <strain evidence="14 15">JCM 3028</strain>
    </source>
</reference>
<accession>A0ABV5TAI2</accession>
<dbReference type="InterPro" id="IPR018303">
    <property type="entry name" value="ATPase_P-typ_P_site"/>
</dbReference>
<dbReference type="Gene3D" id="1.20.1110.10">
    <property type="entry name" value="Calcium-transporting ATPase, transmembrane domain"/>
    <property type="match status" value="1"/>
</dbReference>
<keyword evidence="5" id="KW-0067">ATP-binding</keyword>
<evidence type="ECO:0000256" key="5">
    <source>
        <dbReference type="ARBA" id="ARBA00022840"/>
    </source>
</evidence>
<dbReference type="SUPFAM" id="SSF81653">
    <property type="entry name" value="Calcium ATPase, transduction domain A"/>
    <property type="match status" value="1"/>
</dbReference>
<evidence type="ECO:0000256" key="12">
    <source>
        <dbReference type="SAM" id="Phobius"/>
    </source>
</evidence>
<dbReference type="InterPro" id="IPR036163">
    <property type="entry name" value="HMA_dom_sf"/>
</dbReference>
<evidence type="ECO:0000256" key="1">
    <source>
        <dbReference type="ARBA" id="ARBA00004651"/>
    </source>
</evidence>
<evidence type="ECO:0000256" key="7">
    <source>
        <dbReference type="ARBA" id="ARBA00022967"/>
    </source>
</evidence>
<dbReference type="NCBIfam" id="TIGR01494">
    <property type="entry name" value="ATPase_P-type"/>
    <property type="match status" value="2"/>
</dbReference>
<dbReference type="PRINTS" id="PR00120">
    <property type="entry name" value="HATPASE"/>
</dbReference>
<dbReference type="SUPFAM" id="SSF81665">
    <property type="entry name" value="Calcium ATPase, transmembrane domain M"/>
    <property type="match status" value="1"/>
</dbReference>
<evidence type="ECO:0000256" key="3">
    <source>
        <dbReference type="ARBA" id="ARBA00022723"/>
    </source>
</evidence>
<dbReference type="InterPro" id="IPR059000">
    <property type="entry name" value="ATPase_P-type_domA"/>
</dbReference>
<dbReference type="InterPro" id="IPR023299">
    <property type="entry name" value="ATPase_P-typ_cyto_dom_N"/>
</dbReference>
<dbReference type="InterPro" id="IPR001757">
    <property type="entry name" value="P_typ_ATPase"/>
</dbReference>
<feature type="region of interest" description="Disordered" evidence="11">
    <location>
        <begin position="765"/>
        <end position="798"/>
    </location>
</feature>
<keyword evidence="6" id="KW-0460">Magnesium</keyword>
<evidence type="ECO:0000256" key="9">
    <source>
        <dbReference type="ARBA" id="ARBA00023136"/>
    </source>
</evidence>
<keyword evidence="7" id="KW-1278">Translocase</keyword>
<dbReference type="Gene3D" id="2.70.150.10">
    <property type="entry name" value="Calcium-transporting ATPase, cytoplasmic transduction domain A"/>
    <property type="match status" value="1"/>
</dbReference>
<dbReference type="RefSeq" id="WP_344746456.1">
    <property type="nucleotide sequence ID" value="NZ_BAAAWW010000095.1"/>
</dbReference>
<keyword evidence="8 12" id="KW-1133">Transmembrane helix</keyword>
<evidence type="ECO:0000256" key="4">
    <source>
        <dbReference type="ARBA" id="ARBA00022741"/>
    </source>
</evidence>
<evidence type="ECO:0000256" key="2">
    <source>
        <dbReference type="ARBA" id="ARBA00022692"/>
    </source>
</evidence>
<dbReference type="SFLD" id="SFLDS00003">
    <property type="entry name" value="Haloacid_Dehalogenase"/>
    <property type="match status" value="1"/>
</dbReference>
<dbReference type="PROSITE" id="PS00154">
    <property type="entry name" value="ATPASE_E1_E2"/>
    <property type="match status" value="1"/>
</dbReference>
<keyword evidence="3" id="KW-0479">Metal-binding</keyword>
<proteinExistence type="predicted"/>
<feature type="compositionally biased region" description="Acidic residues" evidence="11">
    <location>
        <begin position="109"/>
        <end position="145"/>
    </location>
</feature>
<dbReference type="SUPFAM" id="SSF55008">
    <property type="entry name" value="HMA, heavy metal-associated domain"/>
    <property type="match status" value="1"/>
</dbReference>
<feature type="domain" description="Cation-transporting P-type ATPase N-terminal" evidence="13">
    <location>
        <begin position="649"/>
        <end position="720"/>
    </location>
</feature>
<dbReference type="InterPro" id="IPR023214">
    <property type="entry name" value="HAD_sf"/>
</dbReference>
<feature type="compositionally biased region" description="Low complexity" evidence="11">
    <location>
        <begin position="768"/>
        <end position="779"/>
    </location>
</feature>
<evidence type="ECO:0000313" key="15">
    <source>
        <dbReference type="Proteomes" id="UP001589610"/>
    </source>
</evidence>
<dbReference type="InterPro" id="IPR004014">
    <property type="entry name" value="ATPase_P-typ_cation-transptr_N"/>
</dbReference>
<evidence type="ECO:0000256" key="6">
    <source>
        <dbReference type="ARBA" id="ARBA00022842"/>
    </source>
</evidence>
<dbReference type="SFLD" id="SFLDF00027">
    <property type="entry name" value="p-type_atpase"/>
    <property type="match status" value="1"/>
</dbReference>
<dbReference type="PANTHER" id="PTHR24093:SF513">
    <property type="entry name" value="CATION-TRANSPORTING ATPASE I-RELATED"/>
    <property type="match status" value="1"/>
</dbReference>
<dbReference type="Pfam" id="PF00690">
    <property type="entry name" value="Cation_ATPase_N"/>
    <property type="match status" value="1"/>
</dbReference>
<dbReference type="Gene3D" id="3.30.70.100">
    <property type="match status" value="1"/>
</dbReference>
<feature type="region of interest" description="Disordered" evidence="11">
    <location>
        <begin position="1519"/>
        <end position="1570"/>
    </location>
</feature>
<comment type="catalytic activity">
    <reaction evidence="10">
        <text>ATP + H2O = ADP + phosphate + H(+)</text>
        <dbReference type="Rhea" id="RHEA:13065"/>
        <dbReference type="ChEBI" id="CHEBI:15377"/>
        <dbReference type="ChEBI" id="CHEBI:15378"/>
        <dbReference type="ChEBI" id="CHEBI:30616"/>
        <dbReference type="ChEBI" id="CHEBI:43474"/>
        <dbReference type="ChEBI" id="CHEBI:456216"/>
    </reaction>
</comment>
<keyword evidence="2 12" id="KW-0812">Transmembrane</keyword>
<evidence type="ECO:0000259" key="13">
    <source>
        <dbReference type="SMART" id="SM00831"/>
    </source>
</evidence>
<feature type="transmembrane region" description="Helical" evidence="12">
    <location>
        <begin position="1463"/>
        <end position="1484"/>
    </location>
</feature>
<feature type="compositionally biased region" description="Polar residues" evidence="11">
    <location>
        <begin position="1560"/>
        <end position="1570"/>
    </location>
</feature>
<evidence type="ECO:0000256" key="10">
    <source>
        <dbReference type="ARBA" id="ARBA00049360"/>
    </source>
</evidence>
<dbReference type="Proteomes" id="UP001589610">
    <property type="component" value="Unassembled WGS sequence"/>
</dbReference>
<dbReference type="Gene3D" id="3.40.50.1000">
    <property type="entry name" value="HAD superfamily/HAD-like"/>
    <property type="match status" value="1"/>
</dbReference>
<dbReference type="PRINTS" id="PR00119">
    <property type="entry name" value="CATATPASE"/>
</dbReference>
<keyword evidence="15" id="KW-1185">Reference proteome</keyword>
<comment type="caution">
    <text evidence="14">The sequence shown here is derived from an EMBL/GenBank/DDBJ whole genome shotgun (WGS) entry which is preliminary data.</text>
</comment>
<dbReference type="Pfam" id="PF00689">
    <property type="entry name" value="Cation_ATPase_C"/>
    <property type="match status" value="1"/>
</dbReference>
<dbReference type="SUPFAM" id="SSF56784">
    <property type="entry name" value="HAD-like"/>
    <property type="match status" value="1"/>
</dbReference>
<dbReference type="SUPFAM" id="SSF81660">
    <property type="entry name" value="Metal cation-transporting ATPase, ATP-binding domain N"/>
    <property type="match status" value="1"/>
</dbReference>
<dbReference type="InterPro" id="IPR008250">
    <property type="entry name" value="ATPase_P-typ_transduc_dom_A_sf"/>
</dbReference>
<feature type="compositionally biased region" description="Polar residues" evidence="11">
    <location>
        <begin position="1521"/>
        <end position="1552"/>
    </location>
</feature>
<dbReference type="SFLD" id="SFLDG00002">
    <property type="entry name" value="C1.7:_P-type_atpase_like"/>
    <property type="match status" value="1"/>
</dbReference>
<dbReference type="InterPro" id="IPR023298">
    <property type="entry name" value="ATPase_P-typ_TM_dom_sf"/>
</dbReference>
<evidence type="ECO:0000256" key="11">
    <source>
        <dbReference type="SAM" id="MobiDB-lite"/>
    </source>
</evidence>
<protein>
    <submittedName>
        <fullName evidence="14">HAD-IC family P-type ATPase</fullName>
    </submittedName>
</protein>
<feature type="region of interest" description="Disordered" evidence="11">
    <location>
        <begin position="109"/>
        <end position="154"/>
    </location>
</feature>
<dbReference type="InterPro" id="IPR006068">
    <property type="entry name" value="ATPase_P-typ_cation-transptr_C"/>
</dbReference>
<feature type="region of interest" description="Disordered" evidence="11">
    <location>
        <begin position="672"/>
        <end position="691"/>
    </location>
</feature>
<sequence length="1570" mass="164140">MFVPRLLSVPAETLWNVVPGAIKAVPAAVMNALPRSRGKRVCPGGLHVDLHVIGSPGSESKAQRLEDALLRLEGIERAEVNGVLGSVFVGCDPGSINLERLLEVIEALDGEGDDDDDDDEGLTGDYDIDDLDEDAEDEETEEEPDLLSSKPAEHHTARLVERHTRAGIRLGASLIGAGMAFAGHAVRAPSIPAIFPALLGLAESTPRVRHEVEHHLGGPATVTLFTTANIITHTLALRRVGMLVQSVTATGRYLEARDTLRAWEARQHELASRKGSYRHIRAAGKARPTPVNHSPVDRFERVGSPLAAGASGLTYLLSDGHARAVAMLTATTPRAAKLGREFFAVAIGRALARRGAIVLQEHALRHMDGIDKVIFDADVLGTGSWEIDRIIPLGELDSPNGEGLDGLRARLLTLIDADDPGARREHDEWKAEPLAGPAGLVTEDAEGWEAQGIRAVRVTRKGVPAALVGMAPRVDPLADAIVAAAKDACAVALAGGGTELGLRLGIDESVPGGTRLARSVRTLQAAGHGVAVVSARRMAALAQADLGIGVLRRSGRVPWDADMIAELEEVHLLLSCLGPARRTSERCAWLTSAGTVAGGMLTTLGPAEESQSKAQLASNCTEMAALVTGGWAGWHAGRETPPVRVDQTPWHAMPTKEVLALLGSSAAGISEAEAARRRSSRGSGEPQGPDSLLRVSVEELANPLTPVLAAGAGLSALVGSVSDSVMIGTVVLANALIGGGQRYSADRALHRLTEAVAIPVRLRRPQEKAGTAAKASAARSPKRGSHEKAGAARSHEQVNATVDDLVPGDVIELRAGDTVPADCRVLKAVGLEVDEAALTGESQLVTKSPEPVNSPAVADRTSMVYDGTTVAAGSGLAVVVAAGEATEAARTARAAAEQPPVTGVRLRLRELSRRVLPVAVGSGVVLLATDLLRGNSAPQALAPAVSLAVAAVPEGLPFVASVAELASARRLSTRNTLVPNPSTIEALGRVNVLCFDKTGTLTEGHISLRCVSDVQDERTLEDLTPELRHIVTAGMRACPRHDEGRPVPHPTDRAVLKGAERLGVTEKGTGSWERVDELPFEPGRGYHAVLGKGDSGPLLSVKGAPEIVVTRCTSILRDGRVVPLVDHLVAEVEKELDQLARQGYRVLAVAERSASDRRDLDESRIQDLCFLGFLGLADPVRPTAAESVSRLTRAGVRIVMITGDHPSTAEAIGAELNVLNGGQIVTGPELDEMDDDALLEALPDVTVFARTTPAHKARIVSCLRRTGKVVAVTGDGANDAPAIRAADVGIALGSRATPAARAAADIVVTDDRIETIVDAIIEGRAMWGSVRDALSILLGGNIGEIVFAVGSSLISGGNVLNARQLLLVNLLTDMLPAMAVASRPPAATSPEKLLDEGPEASLGASLTRDIYLRAATTASAAGLAWAIGRVTGTRGRADSMGLVALVSSQLLQTLALGSRDRLVALASLLSLAVLGMAVSVPGLCRFFGCHFLGPVGWTIALGSAATTTAAGVAFQAVTQGEPSQETQGETQVTRGESQVTRGESQETQVTRGESQEETRSVSQEETQGEG</sequence>
<dbReference type="PANTHER" id="PTHR24093">
    <property type="entry name" value="CATION TRANSPORTING ATPASE"/>
    <property type="match status" value="1"/>
</dbReference>
<organism evidence="14 15">
    <name type="scientific">Streptosporangium vulgare</name>
    <dbReference type="NCBI Taxonomy" id="46190"/>
    <lineage>
        <taxon>Bacteria</taxon>
        <taxon>Bacillati</taxon>
        <taxon>Actinomycetota</taxon>
        <taxon>Actinomycetes</taxon>
        <taxon>Streptosporangiales</taxon>
        <taxon>Streptosporangiaceae</taxon>
        <taxon>Streptosporangium</taxon>
    </lineage>
</organism>
<keyword evidence="4" id="KW-0547">Nucleotide-binding</keyword>